<comment type="miscellaneous">
    <text evidence="5">In the reaction, the free carboxyl group of octanoic acid is attached via an amide linkage to the epsilon-amino group of a specific lysine residue of lipoyl domains of lipoate-dependent enzymes.</text>
</comment>
<comment type="pathway">
    <text evidence="1 5 6">Protein modification; protein lipoylation via endogenous pathway; protein N(6)-(lipoyl)lysine from octanoyl-[acyl-carrier-protein]: step 1/2.</text>
</comment>
<dbReference type="InterPro" id="IPR000544">
    <property type="entry name" value="Octanoyltransferase"/>
</dbReference>
<dbReference type="Gene3D" id="3.30.930.10">
    <property type="entry name" value="Bira Bifunctional Protein, Domain 2"/>
    <property type="match status" value="1"/>
</dbReference>
<organism evidence="11 12">
    <name type="scientific">Candidatus Paracaedimonas acanthamoebae</name>
    <dbReference type="NCBI Taxonomy" id="244581"/>
    <lineage>
        <taxon>Bacteria</taxon>
        <taxon>Pseudomonadati</taxon>
        <taxon>Pseudomonadota</taxon>
        <taxon>Alphaproteobacteria</taxon>
        <taxon>Holosporales</taxon>
        <taxon>Caedimonadaceae</taxon>
        <taxon>Candidatus Paracaedimonas</taxon>
    </lineage>
</organism>
<evidence type="ECO:0000313" key="11">
    <source>
        <dbReference type="EMBL" id="MBN9413247.1"/>
    </source>
</evidence>
<dbReference type="PIRSF" id="PIRSF016262">
    <property type="entry name" value="LPLase"/>
    <property type="match status" value="1"/>
</dbReference>
<evidence type="ECO:0000256" key="1">
    <source>
        <dbReference type="ARBA" id="ARBA00004821"/>
    </source>
</evidence>
<protein>
    <recommendedName>
        <fullName evidence="5 6">Octanoyltransferase</fullName>
        <ecNumber evidence="5 6">2.3.1.181</ecNumber>
    </recommendedName>
    <alternativeName>
        <fullName evidence="5">Lipoate-protein ligase B</fullName>
    </alternativeName>
    <alternativeName>
        <fullName evidence="5">Lipoyl/octanoyl transferase</fullName>
    </alternativeName>
    <alternativeName>
        <fullName evidence="5">Octanoyl-[acyl-carrier-protein]-protein N-octanoyltransferase</fullName>
    </alternativeName>
</protein>
<evidence type="ECO:0000256" key="6">
    <source>
        <dbReference type="PIRNR" id="PIRNR016262"/>
    </source>
</evidence>
<evidence type="ECO:0000256" key="2">
    <source>
        <dbReference type="ARBA" id="ARBA00022679"/>
    </source>
</evidence>
<dbReference type="HAMAP" id="MF_00013">
    <property type="entry name" value="LipB"/>
    <property type="match status" value="1"/>
</dbReference>
<dbReference type="InterPro" id="IPR045864">
    <property type="entry name" value="aa-tRNA-synth_II/BPL/LPL"/>
</dbReference>
<comment type="subcellular location">
    <subcellularLocation>
        <location evidence="5">Cytoplasm</location>
    </subcellularLocation>
</comment>
<dbReference type="NCBIfam" id="TIGR00214">
    <property type="entry name" value="lipB"/>
    <property type="match status" value="1"/>
</dbReference>
<evidence type="ECO:0000256" key="9">
    <source>
        <dbReference type="PIRSR" id="PIRSR016262-3"/>
    </source>
</evidence>
<dbReference type="PROSITE" id="PS51733">
    <property type="entry name" value="BPL_LPL_CATALYTIC"/>
    <property type="match status" value="1"/>
</dbReference>
<evidence type="ECO:0000256" key="5">
    <source>
        <dbReference type="HAMAP-Rule" id="MF_00013"/>
    </source>
</evidence>
<proteinExistence type="inferred from homology"/>
<dbReference type="CDD" id="cd16444">
    <property type="entry name" value="LipB"/>
    <property type="match status" value="1"/>
</dbReference>
<name>A0A8J7PRD5_9PROT</name>
<dbReference type="InterPro" id="IPR004143">
    <property type="entry name" value="BPL_LPL_catalytic"/>
</dbReference>
<keyword evidence="3 5" id="KW-0012">Acyltransferase</keyword>
<comment type="function">
    <text evidence="4 5 6">Catalyzes the transfer of endogenously produced octanoic acid from octanoyl-acyl-carrier-protein onto the lipoyl domains of lipoate-dependent enzymes. Lipoyl-ACP can also act as a substrate although octanoyl-ACP is likely to be the physiological substrate.</text>
</comment>
<comment type="caution">
    <text evidence="11">The sequence shown here is derived from an EMBL/GenBank/DDBJ whole genome shotgun (WGS) entry which is preliminary data.</text>
</comment>
<dbReference type="PANTHER" id="PTHR10993:SF7">
    <property type="entry name" value="LIPOYLTRANSFERASE 2, MITOCHONDRIAL-RELATED"/>
    <property type="match status" value="1"/>
</dbReference>
<evidence type="ECO:0000256" key="7">
    <source>
        <dbReference type="PIRSR" id="PIRSR016262-1"/>
    </source>
</evidence>
<dbReference type="SUPFAM" id="SSF55681">
    <property type="entry name" value="Class II aaRS and biotin synthetases"/>
    <property type="match status" value="1"/>
</dbReference>
<reference evidence="11" key="1">
    <citation type="submission" date="2021-02" db="EMBL/GenBank/DDBJ databases">
        <title>Thiocyanate and organic carbon inputs drive convergent selection for specific autotrophic Afipia and Thiobacillus strains within complex microbiomes.</title>
        <authorList>
            <person name="Huddy R.J."/>
            <person name="Sachdeva R."/>
            <person name="Kadzinga F."/>
            <person name="Kantor R.S."/>
            <person name="Harrison S.T.L."/>
            <person name="Banfield J.F."/>
        </authorList>
    </citation>
    <scope>NUCLEOTIDE SEQUENCE</scope>
    <source>
        <strain evidence="11">SCN18_10_11_15_R4_P_38_20</strain>
    </source>
</reference>
<keyword evidence="5" id="KW-0963">Cytoplasm</keyword>
<dbReference type="PANTHER" id="PTHR10993">
    <property type="entry name" value="OCTANOYLTRANSFERASE"/>
    <property type="match status" value="1"/>
</dbReference>
<accession>A0A8J7PRD5</accession>
<feature type="site" description="Lowers pKa of active site Cys" evidence="5 9">
    <location>
        <position position="147"/>
    </location>
</feature>
<evidence type="ECO:0000256" key="4">
    <source>
        <dbReference type="ARBA" id="ARBA00024732"/>
    </source>
</evidence>
<evidence type="ECO:0000256" key="8">
    <source>
        <dbReference type="PIRSR" id="PIRSR016262-2"/>
    </source>
</evidence>
<feature type="domain" description="BPL/LPL catalytic" evidence="10">
    <location>
        <begin position="40"/>
        <end position="215"/>
    </location>
</feature>
<feature type="binding site" evidence="5 8">
    <location>
        <begin position="163"/>
        <end position="165"/>
    </location>
    <ligand>
        <name>substrate</name>
    </ligand>
</feature>
<evidence type="ECO:0000256" key="3">
    <source>
        <dbReference type="ARBA" id="ARBA00023315"/>
    </source>
</evidence>
<dbReference type="AlphaFoldDB" id="A0A8J7PRD5"/>
<comment type="catalytic activity">
    <reaction evidence="5 6">
        <text>octanoyl-[ACP] + L-lysyl-[protein] = N(6)-octanoyl-L-lysyl-[protein] + holo-[ACP] + H(+)</text>
        <dbReference type="Rhea" id="RHEA:17665"/>
        <dbReference type="Rhea" id="RHEA-COMP:9636"/>
        <dbReference type="Rhea" id="RHEA-COMP:9685"/>
        <dbReference type="Rhea" id="RHEA-COMP:9752"/>
        <dbReference type="Rhea" id="RHEA-COMP:9928"/>
        <dbReference type="ChEBI" id="CHEBI:15378"/>
        <dbReference type="ChEBI" id="CHEBI:29969"/>
        <dbReference type="ChEBI" id="CHEBI:64479"/>
        <dbReference type="ChEBI" id="CHEBI:78463"/>
        <dbReference type="ChEBI" id="CHEBI:78809"/>
        <dbReference type="EC" id="2.3.1.181"/>
    </reaction>
</comment>
<dbReference type="UniPathway" id="UPA00538">
    <property type="reaction ID" value="UER00592"/>
</dbReference>
<dbReference type="NCBIfam" id="NF010921">
    <property type="entry name" value="PRK14341.1"/>
    <property type="match status" value="1"/>
</dbReference>
<dbReference type="GO" id="GO:0005737">
    <property type="term" value="C:cytoplasm"/>
    <property type="evidence" value="ECO:0007669"/>
    <property type="project" value="UniProtKB-SubCell"/>
</dbReference>
<dbReference type="InterPro" id="IPR020605">
    <property type="entry name" value="Octanoyltransferase_CS"/>
</dbReference>
<dbReference type="EMBL" id="JAFKGL010000019">
    <property type="protein sequence ID" value="MBN9413247.1"/>
    <property type="molecule type" value="Genomic_DNA"/>
</dbReference>
<sequence length="215" mass="24465">MQFKKYLEAPLPKWTTFKGLTPYPLALQMMEESVEKIQLGQDTEQIFLLEHPPLYTAGTSAKLQELIGSGDFPVYFTGRGGKYTYHGPGQRLVYVMLDLRHRMKDIRAFVKALEEWIIQSLKTLDVRCERREGRIGLWVDHQGDEKKIAAIGIRLKQWISFHGVAINVNPDLTHYQGIVPCGIKEYGVTSLEALGSSASLEDLDEALYKTFSLIF</sequence>
<dbReference type="Proteomes" id="UP000664414">
    <property type="component" value="Unassembled WGS sequence"/>
</dbReference>
<keyword evidence="2 5" id="KW-0808">Transferase</keyword>
<dbReference type="PROSITE" id="PS01313">
    <property type="entry name" value="LIPB"/>
    <property type="match status" value="1"/>
</dbReference>
<comment type="similarity">
    <text evidence="5 6">Belongs to the LipB family.</text>
</comment>
<evidence type="ECO:0000313" key="12">
    <source>
        <dbReference type="Proteomes" id="UP000664414"/>
    </source>
</evidence>
<dbReference type="NCBIfam" id="NF010925">
    <property type="entry name" value="PRK14345.1"/>
    <property type="match status" value="1"/>
</dbReference>
<feature type="binding site" evidence="5 8">
    <location>
        <begin position="150"/>
        <end position="152"/>
    </location>
    <ligand>
        <name>substrate</name>
    </ligand>
</feature>
<dbReference type="GO" id="GO:0033819">
    <property type="term" value="F:lipoyl(octanoyl) transferase activity"/>
    <property type="evidence" value="ECO:0007669"/>
    <property type="project" value="UniProtKB-EC"/>
</dbReference>
<dbReference type="Pfam" id="PF21948">
    <property type="entry name" value="LplA-B_cat"/>
    <property type="match status" value="1"/>
</dbReference>
<feature type="binding site" evidence="5 8">
    <location>
        <begin position="79"/>
        <end position="86"/>
    </location>
    <ligand>
        <name>substrate</name>
    </ligand>
</feature>
<dbReference type="EC" id="2.3.1.181" evidence="5 6"/>
<feature type="active site" description="Acyl-thioester intermediate" evidence="5 7">
    <location>
        <position position="181"/>
    </location>
</feature>
<dbReference type="GO" id="GO:0009249">
    <property type="term" value="P:protein lipoylation"/>
    <property type="evidence" value="ECO:0007669"/>
    <property type="project" value="InterPro"/>
</dbReference>
<evidence type="ECO:0000259" key="10">
    <source>
        <dbReference type="PROSITE" id="PS51733"/>
    </source>
</evidence>
<gene>
    <name evidence="5 11" type="primary">lipB</name>
    <name evidence="11" type="ORF">J0H12_04915</name>
</gene>